<dbReference type="OrthoDB" id="10029320at2759"/>
<keyword evidence="9" id="KW-0560">Oxidoreductase</keyword>
<dbReference type="GO" id="GO:0020037">
    <property type="term" value="F:heme binding"/>
    <property type="evidence" value="ECO:0007669"/>
    <property type="project" value="InterPro"/>
</dbReference>
<dbReference type="InterPro" id="IPR036396">
    <property type="entry name" value="Cyt_P450_sf"/>
</dbReference>
<dbReference type="GO" id="GO:0004497">
    <property type="term" value="F:monooxygenase activity"/>
    <property type="evidence" value="ECO:0007669"/>
    <property type="project" value="UniProtKB-KW"/>
</dbReference>
<comment type="cofactor">
    <cofactor evidence="1">
        <name>heme</name>
        <dbReference type="ChEBI" id="CHEBI:30413"/>
    </cofactor>
</comment>
<evidence type="ECO:0000256" key="6">
    <source>
        <dbReference type="ARBA" id="ARBA00022692"/>
    </source>
</evidence>
<evidence type="ECO:0000256" key="10">
    <source>
        <dbReference type="ARBA" id="ARBA00023004"/>
    </source>
</evidence>
<dbReference type="SUPFAM" id="SSF48264">
    <property type="entry name" value="Cytochrome P450"/>
    <property type="match status" value="1"/>
</dbReference>
<dbReference type="PANTHER" id="PTHR24305:SF166">
    <property type="entry name" value="CYTOCHROME P450 12A4, MITOCHONDRIAL-RELATED"/>
    <property type="match status" value="1"/>
</dbReference>
<evidence type="ECO:0000256" key="7">
    <source>
        <dbReference type="ARBA" id="ARBA00022723"/>
    </source>
</evidence>
<dbReference type="Proteomes" id="UP000054018">
    <property type="component" value="Unassembled WGS sequence"/>
</dbReference>
<evidence type="ECO:0000256" key="2">
    <source>
        <dbReference type="ARBA" id="ARBA00004370"/>
    </source>
</evidence>
<dbReference type="GO" id="GO:0016020">
    <property type="term" value="C:membrane"/>
    <property type="evidence" value="ECO:0007669"/>
    <property type="project" value="UniProtKB-SubCell"/>
</dbReference>
<evidence type="ECO:0000256" key="1">
    <source>
        <dbReference type="ARBA" id="ARBA00001971"/>
    </source>
</evidence>
<sequence>MKMIIMETLRLHPPTKRISRAGATLGWTRFFKPTLEVADIQAVHQSPQYGHNPAKFDPMRFHPSRGLEQPELFPFGYGRLSCPAALWAPIGAALIVAKVAQQLKGGTYGLIAGPRIGDRGGWEGWEVINSSCHESVAAI</sequence>
<dbReference type="HOGENOM" id="CLU_1845877_0_0_1"/>
<keyword evidence="12" id="KW-0472">Membrane</keyword>
<dbReference type="EMBL" id="KN833704">
    <property type="protein sequence ID" value="KIK26048.1"/>
    <property type="molecule type" value="Genomic_DNA"/>
</dbReference>
<dbReference type="GO" id="GO:0005506">
    <property type="term" value="F:iron ion binding"/>
    <property type="evidence" value="ECO:0007669"/>
    <property type="project" value="InterPro"/>
</dbReference>
<dbReference type="InterPro" id="IPR001128">
    <property type="entry name" value="Cyt_P450"/>
</dbReference>
<dbReference type="Pfam" id="PF00067">
    <property type="entry name" value="p450"/>
    <property type="match status" value="1"/>
</dbReference>
<evidence type="ECO:0000256" key="5">
    <source>
        <dbReference type="ARBA" id="ARBA00022617"/>
    </source>
</evidence>
<comment type="similarity">
    <text evidence="4">Belongs to the cytochrome P450 family.</text>
</comment>
<name>A0A0D0A1X3_9AGAM</name>
<comment type="subcellular location">
    <subcellularLocation>
        <location evidence="2">Membrane</location>
    </subcellularLocation>
</comment>
<dbReference type="PANTHER" id="PTHR24305">
    <property type="entry name" value="CYTOCHROME P450"/>
    <property type="match status" value="1"/>
</dbReference>
<dbReference type="Gene3D" id="1.10.630.10">
    <property type="entry name" value="Cytochrome P450"/>
    <property type="match status" value="1"/>
</dbReference>
<keyword evidence="7" id="KW-0479">Metal-binding</keyword>
<reference evidence="14" key="2">
    <citation type="submission" date="2015-01" db="EMBL/GenBank/DDBJ databases">
        <title>Evolutionary Origins and Diversification of the Mycorrhizal Mutualists.</title>
        <authorList>
            <consortium name="DOE Joint Genome Institute"/>
            <consortium name="Mycorrhizal Genomics Consortium"/>
            <person name="Kohler A."/>
            <person name="Kuo A."/>
            <person name="Nagy L.G."/>
            <person name="Floudas D."/>
            <person name="Copeland A."/>
            <person name="Barry K.W."/>
            <person name="Cichocki N."/>
            <person name="Veneault-Fourrey C."/>
            <person name="LaButti K."/>
            <person name="Lindquist E.A."/>
            <person name="Lipzen A."/>
            <person name="Lundell T."/>
            <person name="Morin E."/>
            <person name="Murat C."/>
            <person name="Riley R."/>
            <person name="Ohm R."/>
            <person name="Sun H."/>
            <person name="Tunlid A."/>
            <person name="Henrissat B."/>
            <person name="Grigoriev I.V."/>
            <person name="Hibbett D.S."/>
            <person name="Martin F."/>
        </authorList>
    </citation>
    <scope>NUCLEOTIDE SEQUENCE [LARGE SCALE GENOMIC DNA]</scope>
    <source>
        <strain evidence="14">441</strain>
    </source>
</reference>
<evidence type="ECO:0000256" key="3">
    <source>
        <dbReference type="ARBA" id="ARBA00004721"/>
    </source>
</evidence>
<evidence type="ECO:0000256" key="4">
    <source>
        <dbReference type="ARBA" id="ARBA00010617"/>
    </source>
</evidence>
<keyword evidence="14" id="KW-1185">Reference proteome</keyword>
<evidence type="ECO:0000313" key="14">
    <source>
        <dbReference type="Proteomes" id="UP000054018"/>
    </source>
</evidence>
<gene>
    <name evidence="13" type="ORF">PISMIDRAFT_676593</name>
</gene>
<evidence type="ECO:0000313" key="13">
    <source>
        <dbReference type="EMBL" id="KIK26048.1"/>
    </source>
</evidence>
<evidence type="ECO:0008006" key="15">
    <source>
        <dbReference type="Google" id="ProtNLM"/>
    </source>
</evidence>
<keyword evidence="6" id="KW-0812">Transmembrane</keyword>
<comment type="pathway">
    <text evidence="3">Secondary metabolite biosynthesis; terpenoid biosynthesis.</text>
</comment>
<keyword evidence="11" id="KW-0503">Monooxygenase</keyword>
<evidence type="ECO:0000256" key="11">
    <source>
        <dbReference type="ARBA" id="ARBA00023033"/>
    </source>
</evidence>
<dbReference type="GO" id="GO:0016705">
    <property type="term" value="F:oxidoreductase activity, acting on paired donors, with incorporation or reduction of molecular oxygen"/>
    <property type="evidence" value="ECO:0007669"/>
    <property type="project" value="InterPro"/>
</dbReference>
<organism evidence="13 14">
    <name type="scientific">Pisolithus microcarpus 441</name>
    <dbReference type="NCBI Taxonomy" id="765257"/>
    <lineage>
        <taxon>Eukaryota</taxon>
        <taxon>Fungi</taxon>
        <taxon>Dikarya</taxon>
        <taxon>Basidiomycota</taxon>
        <taxon>Agaricomycotina</taxon>
        <taxon>Agaricomycetes</taxon>
        <taxon>Agaricomycetidae</taxon>
        <taxon>Boletales</taxon>
        <taxon>Sclerodermatineae</taxon>
        <taxon>Pisolithaceae</taxon>
        <taxon>Pisolithus</taxon>
    </lineage>
</organism>
<accession>A0A0D0A1X3</accession>
<keyword evidence="10" id="KW-0408">Iron</keyword>
<keyword evidence="5" id="KW-0349">Heme</keyword>
<protein>
    <recommendedName>
        <fullName evidence="15">Cytochrome P450</fullName>
    </recommendedName>
</protein>
<proteinExistence type="inferred from homology"/>
<evidence type="ECO:0000256" key="9">
    <source>
        <dbReference type="ARBA" id="ARBA00023002"/>
    </source>
</evidence>
<keyword evidence="8" id="KW-1133">Transmembrane helix</keyword>
<reference evidence="13 14" key="1">
    <citation type="submission" date="2014-04" db="EMBL/GenBank/DDBJ databases">
        <authorList>
            <consortium name="DOE Joint Genome Institute"/>
            <person name="Kuo A."/>
            <person name="Kohler A."/>
            <person name="Costa M.D."/>
            <person name="Nagy L.G."/>
            <person name="Floudas D."/>
            <person name="Copeland A."/>
            <person name="Barry K.W."/>
            <person name="Cichocki N."/>
            <person name="Veneault-Fourrey C."/>
            <person name="LaButti K."/>
            <person name="Lindquist E.A."/>
            <person name="Lipzen A."/>
            <person name="Lundell T."/>
            <person name="Morin E."/>
            <person name="Murat C."/>
            <person name="Sun H."/>
            <person name="Tunlid A."/>
            <person name="Henrissat B."/>
            <person name="Grigoriev I.V."/>
            <person name="Hibbett D.S."/>
            <person name="Martin F."/>
            <person name="Nordberg H.P."/>
            <person name="Cantor M.N."/>
            <person name="Hua S.X."/>
        </authorList>
    </citation>
    <scope>NUCLEOTIDE SEQUENCE [LARGE SCALE GENOMIC DNA]</scope>
    <source>
        <strain evidence="13 14">441</strain>
    </source>
</reference>
<dbReference type="InterPro" id="IPR050121">
    <property type="entry name" value="Cytochrome_P450_monoxygenase"/>
</dbReference>
<dbReference type="STRING" id="765257.A0A0D0A1X3"/>
<evidence type="ECO:0000256" key="8">
    <source>
        <dbReference type="ARBA" id="ARBA00022989"/>
    </source>
</evidence>
<dbReference type="AlphaFoldDB" id="A0A0D0A1X3"/>
<evidence type="ECO:0000256" key="12">
    <source>
        <dbReference type="ARBA" id="ARBA00023136"/>
    </source>
</evidence>